<sequence length="238" mass="27620">MNNKEKSAVEFLKSETKDLLTSKYGTDYNLLRWAQFKQTDVLFYDLDNVDGIEEHEVLKKYFPIGLVGKFNFSIMSFYKHFGLRSYILYLAYLGPYRILWASVYTNYPEWISQMFIINAPSFMTILWKAIGPLLPERTRSKIKICSANSDWKELIQKVYTLIAQKAIMNFLRHQEEYGTKKSSGRLSKLNDHEKGKFCGLRRITQSASLESVGLMALMLQKLRCGESLGNSRATDLCR</sequence>
<dbReference type="PROSITE" id="PS50191">
    <property type="entry name" value="CRAL_TRIO"/>
    <property type="match status" value="1"/>
</dbReference>
<reference evidence="4" key="1">
    <citation type="submission" date="2016-11" db="UniProtKB">
        <authorList>
            <consortium name="WormBaseParasite"/>
        </authorList>
    </citation>
    <scope>IDENTIFICATION</scope>
</reference>
<keyword evidence="1" id="KW-1133">Transmembrane helix</keyword>
<evidence type="ECO:0000313" key="4">
    <source>
        <dbReference type="WBParaSite" id="Hba_15578"/>
    </source>
</evidence>
<dbReference type="SUPFAM" id="SSF52087">
    <property type="entry name" value="CRAL/TRIO domain"/>
    <property type="match status" value="1"/>
</dbReference>
<dbReference type="InterPro" id="IPR036865">
    <property type="entry name" value="CRAL-TRIO_dom_sf"/>
</dbReference>
<keyword evidence="3" id="KW-1185">Reference proteome</keyword>
<evidence type="ECO:0000313" key="3">
    <source>
        <dbReference type="Proteomes" id="UP000095283"/>
    </source>
</evidence>
<evidence type="ECO:0000259" key="2">
    <source>
        <dbReference type="PROSITE" id="PS50191"/>
    </source>
</evidence>
<dbReference type="Proteomes" id="UP000095283">
    <property type="component" value="Unplaced"/>
</dbReference>
<dbReference type="InterPro" id="IPR001251">
    <property type="entry name" value="CRAL-TRIO_dom"/>
</dbReference>
<feature type="transmembrane region" description="Helical" evidence="1">
    <location>
        <begin position="110"/>
        <end position="130"/>
    </location>
</feature>
<dbReference type="WBParaSite" id="Hba_15578">
    <property type="protein sequence ID" value="Hba_15578"/>
    <property type="gene ID" value="Hba_15578"/>
</dbReference>
<feature type="domain" description="CRAL-TRIO" evidence="2">
    <location>
        <begin position="74"/>
        <end position="185"/>
    </location>
</feature>
<dbReference type="Pfam" id="PF00650">
    <property type="entry name" value="CRAL_TRIO"/>
    <property type="match status" value="1"/>
</dbReference>
<dbReference type="InterPro" id="IPR053302">
    <property type="entry name" value="CRAL-TRIO_domain"/>
</dbReference>
<dbReference type="CDD" id="cd00170">
    <property type="entry name" value="SEC14"/>
    <property type="match status" value="1"/>
</dbReference>
<dbReference type="PANTHER" id="PTHR47159:SF4">
    <property type="entry name" value="CRAL-TRIO DOMAIN-CONTAINING PROTEIN"/>
    <property type="match status" value="1"/>
</dbReference>
<dbReference type="PANTHER" id="PTHR47159">
    <property type="entry name" value="PROTEIN CBG07705-RELATED"/>
    <property type="match status" value="1"/>
</dbReference>
<feature type="transmembrane region" description="Helical" evidence="1">
    <location>
        <begin position="86"/>
        <end position="104"/>
    </location>
</feature>
<evidence type="ECO:0000256" key="1">
    <source>
        <dbReference type="SAM" id="Phobius"/>
    </source>
</evidence>
<keyword evidence="1" id="KW-0812">Transmembrane</keyword>
<dbReference type="Gene3D" id="3.40.525.10">
    <property type="entry name" value="CRAL-TRIO lipid binding domain"/>
    <property type="match status" value="1"/>
</dbReference>
<protein>
    <submittedName>
        <fullName evidence="4">CRAL-TRIO domain-containing protein</fullName>
    </submittedName>
</protein>
<dbReference type="AlphaFoldDB" id="A0A1I7XD06"/>
<accession>A0A1I7XD06</accession>
<organism evidence="3 4">
    <name type="scientific">Heterorhabditis bacteriophora</name>
    <name type="common">Entomopathogenic nematode worm</name>
    <dbReference type="NCBI Taxonomy" id="37862"/>
    <lineage>
        <taxon>Eukaryota</taxon>
        <taxon>Metazoa</taxon>
        <taxon>Ecdysozoa</taxon>
        <taxon>Nematoda</taxon>
        <taxon>Chromadorea</taxon>
        <taxon>Rhabditida</taxon>
        <taxon>Rhabditina</taxon>
        <taxon>Rhabditomorpha</taxon>
        <taxon>Strongyloidea</taxon>
        <taxon>Heterorhabditidae</taxon>
        <taxon>Heterorhabditis</taxon>
    </lineage>
</organism>
<keyword evidence="1" id="KW-0472">Membrane</keyword>
<proteinExistence type="predicted"/>
<name>A0A1I7XD06_HETBA</name>